<accession>A0AAN6LQ62</accession>
<name>A0AAN6LQ62_9PLEO</name>
<evidence type="ECO:0000313" key="1">
    <source>
        <dbReference type="EMBL" id="KAK3202449.1"/>
    </source>
</evidence>
<dbReference type="AlphaFoldDB" id="A0AAN6LQ62"/>
<sequence length="141" mass="15609">MSEHFGDCAREGGLRFNGATFMADNLFTLFTNRIADLQQSSRDIVETYHTVRASMFAPDITIPSLEAKEMELLGCVERLEAKSQEVEALLGQVDINTAAQLIRTLPMFQDDEVLLDRTAGIGNQAFDGYPDCCGSQDEELP</sequence>
<gene>
    <name evidence="1" type="ORF">GRF29_161g1271578</name>
</gene>
<reference evidence="1 2" key="1">
    <citation type="submission" date="2021-02" db="EMBL/GenBank/DDBJ databases">
        <title>Genome assembly of Pseudopithomyces chartarum.</title>
        <authorList>
            <person name="Jauregui R."/>
            <person name="Singh J."/>
            <person name="Voisey C."/>
        </authorList>
    </citation>
    <scope>NUCLEOTIDE SEQUENCE [LARGE SCALE GENOMIC DNA]</scope>
    <source>
        <strain evidence="1 2">AGR01</strain>
    </source>
</reference>
<organism evidence="1 2">
    <name type="scientific">Pseudopithomyces chartarum</name>
    <dbReference type="NCBI Taxonomy" id="1892770"/>
    <lineage>
        <taxon>Eukaryota</taxon>
        <taxon>Fungi</taxon>
        <taxon>Dikarya</taxon>
        <taxon>Ascomycota</taxon>
        <taxon>Pezizomycotina</taxon>
        <taxon>Dothideomycetes</taxon>
        <taxon>Pleosporomycetidae</taxon>
        <taxon>Pleosporales</taxon>
        <taxon>Massarineae</taxon>
        <taxon>Didymosphaeriaceae</taxon>
        <taxon>Pseudopithomyces</taxon>
    </lineage>
</organism>
<proteinExistence type="predicted"/>
<dbReference type="Proteomes" id="UP001280581">
    <property type="component" value="Unassembled WGS sequence"/>
</dbReference>
<evidence type="ECO:0000313" key="2">
    <source>
        <dbReference type="Proteomes" id="UP001280581"/>
    </source>
</evidence>
<dbReference type="EMBL" id="WVTA01000014">
    <property type="protein sequence ID" value="KAK3202449.1"/>
    <property type="molecule type" value="Genomic_DNA"/>
</dbReference>
<comment type="caution">
    <text evidence="1">The sequence shown here is derived from an EMBL/GenBank/DDBJ whole genome shotgun (WGS) entry which is preliminary data.</text>
</comment>
<keyword evidence="2" id="KW-1185">Reference proteome</keyword>
<protein>
    <submittedName>
        <fullName evidence="1">Uncharacterized protein</fullName>
    </submittedName>
</protein>